<dbReference type="SMART" id="SM00483">
    <property type="entry name" value="POLXc"/>
    <property type="match status" value="1"/>
</dbReference>
<dbReference type="InterPro" id="IPR002054">
    <property type="entry name" value="DNA-dir_DNA_pol_X"/>
</dbReference>
<dbReference type="InterPro" id="IPR010994">
    <property type="entry name" value="RuvA_2-like"/>
</dbReference>
<dbReference type="InterPro" id="IPR002008">
    <property type="entry name" value="DNA_pol_X_beta-like"/>
</dbReference>
<keyword evidence="10" id="KW-0808">Transferase</keyword>
<keyword evidence="9" id="KW-0832">Ubl conjugation</keyword>
<evidence type="ECO:0000256" key="11">
    <source>
        <dbReference type="ARBA" id="ARBA00023053"/>
    </source>
</evidence>
<evidence type="ECO:0000256" key="18">
    <source>
        <dbReference type="ARBA" id="ARBA00049244"/>
    </source>
</evidence>
<dbReference type="SMART" id="SM00278">
    <property type="entry name" value="HhH1"/>
    <property type="match status" value="3"/>
</dbReference>
<feature type="domain" description="Helix-hairpin-helix DNA-binding motif class 1" evidence="19">
    <location>
        <begin position="91"/>
        <end position="110"/>
    </location>
</feature>
<feature type="non-terminal residue" evidence="21">
    <location>
        <position position="266"/>
    </location>
</feature>
<evidence type="ECO:0000256" key="14">
    <source>
        <dbReference type="ARBA" id="ARBA00035726"/>
    </source>
</evidence>
<dbReference type="EC" id="4.2.99.18" evidence="3"/>
<feature type="domain" description="Helix-hairpin-helix DNA-binding motif class 1" evidence="19">
    <location>
        <begin position="126"/>
        <end position="145"/>
    </location>
</feature>
<dbReference type="Gene3D" id="1.10.150.110">
    <property type="entry name" value="DNA polymerase beta, N-terminal domain-like"/>
    <property type="match status" value="1"/>
</dbReference>
<evidence type="ECO:0000259" key="19">
    <source>
        <dbReference type="SMART" id="SM00278"/>
    </source>
</evidence>
<comment type="catalytic activity">
    <reaction evidence="16">
        <text>a 5'-end 2'-deoxyribose-2'-deoxyribonucleotide-DNA = (2E,4S)-4-hydroxypenten-2-al-5-phosphate + a 5'-end 5'-phospho-2'-deoxyribonucleoside-DNA + H(+)</text>
        <dbReference type="Rhea" id="RHEA:76255"/>
        <dbReference type="Rhea" id="RHEA-COMP:13180"/>
        <dbReference type="Rhea" id="RHEA-COMP:18657"/>
        <dbReference type="ChEBI" id="CHEBI:15378"/>
        <dbReference type="ChEBI" id="CHEBI:136412"/>
        <dbReference type="ChEBI" id="CHEBI:195194"/>
        <dbReference type="ChEBI" id="CHEBI:195195"/>
    </reaction>
</comment>
<dbReference type="GO" id="GO:0005634">
    <property type="term" value="C:nucleus"/>
    <property type="evidence" value="ECO:0007669"/>
    <property type="project" value="TreeGrafter"/>
</dbReference>
<evidence type="ECO:0000256" key="13">
    <source>
        <dbReference type="ARBA" id="ARBA00035717"/>
    </source>
</evidence>
<protein>
    <recommendedName>
        <fullName evidence="4">DNA polymerase beta</fullName>
        <ecNumber evidence="2">2.7.7.7</ecNumber>
        <ecNumber evidence="3">4.2.99.18</ecNumber>
    </recommendedName>
    <alternativeName>
        <fullName evidence="13">5'-deoxyribose-phosphate lyase</fullName>
    </alternativeName>
    <alternativeName>
        <fullName evidence="14">AP lyase</fullName>
    </alternativeName>
</protein>
<dbReference type="InterPro" id="IPR027421">
    <property type="entry name" value="DNA_pol_lamdba_lyase_dom_sf"/>
</dbReference>
<comment type="catalytic activity">
    <reaction evidence="15">
        <text>2'-deoxyribonucleotide-(2'-deoxyribose 5'-phosphate)-2'-deoxyribonucleotide-DNA = a 3'-end 2'-deoxyribonucleotide-(2,3-dehydro-2,3-deoxyribose 5'-phosphate)-DNA + a 5'-end 5'-phospho-2'-deoxyribonucleoside-DNA + H(+)</text>
        <dbReference type="Rhea" id="RHEA:66592"/>
        <dbReference type="Rhea" id="RHEA-COMP:13180"/>
        <dbReference type="Rhea" id="RHEA-COMP:16897"/>
        <dbReference type="Rhea" id="RHEA-COMP:17067"/>
        <dbReference type="ChEBI" id="CHEBI:15378"/>
        <dbReference type="ChEBI" id="CHEBI:136412"/>
        <dbReference type="ChEBI" id="CHEBI:157695"/>
        <dbReference type="ChEBI" id="CHEBI:167181"/>
        <dbReference type="EC" id="4.2.99.18"/>
    </reaction>
</comment>
<dbReference type="GO" id="GO:0140078">
    <property type="term" value="F:class I DNA-(apurinic or apyrimidinic site) endonuclease activity"/>
    <property type="evidence" value="ECO:0007669"/>
    <property type="project" value="UniProtKB-EC"/>
</dbReference>
<dbReference type="Gene3D" id="3.30.460.10">
    <property type="entry name" value="Beta Polymerase, domain 2"/>
    <property type="match status" value="1"/>
</dbReference>
<dbReference type="InterPro" id="IPR043519">
    <property type="entry name" value="NT_sf"/>
</dbReference>
<evidence type="ECO:0000313" key="21">
    <source>
        <dbReference type="EMBL" id="GAF77559.1"/>
    </source>
</evidence>
<dbReference type="PRINTS" id="PR00870">
    <property type="entry name" value="DNAPOLXBETA"/>
</dbReference>
<evidence type="ECO:0000256" key="1">
    <source>
        <dbReference type="ARBA" id="ARBA00004496"/>
    </source>
</evidence>
<dbReference type="PANTHER" id="PTHR11276">
    <property type="entry name" value="DNA POLYMERASE TYPE-X FAMILY MEMBER"/>
    <property type="match status" value="1"/>
</dbReference>
<feature type="domain" description="DNA-directed DNA polymerase X" evidence="20">
    <location>
        <begin position="2"/>
        <end position="266"/>
    </location>
</feature>
<keyword evidence="7" id="KW-0235">DNA replication</keyword>
<dbReference type="GO" id="GO:0005737">
    <property type="term" value="C:cytoplasm"/>
    <property type="evidence" value="ECO:0007669"/>
    <property type="project" value="UniProtKB-SubCell"/>
</dbReference>
<evidence type="ECO:0000256" key="7">
    <source>
        <dbReference type="ARBA" id="ARBA00022705"/>
    </source>
</evidence>
<evidence type="ECO:0000256" key="16">
    <source>
        <dbReference type="ARBA" id="ARBA00044678"/>
    </source>
</evidence>
<dbReference type="Pfam" id="PF14716">
    <property type="entry name" value="HHH_8"/>
    <property type="match status" value="1"/>
</dbReference>
<accession>X0S976</accession>
<comment type="caution">
    <text evidence="21">The sequence shown here is derived from an EMBL/GenBank/DDBJ whole genome shotgun (WGS) entry which is preliminary data.</text>
</comment>
<dbReference type="EMBL" id="BARS01000452">
    <property type="protein sequence ID" value="GAF77559.1"/>
    <property type="molecule type" value="Genomic_DNA"/>
</dbReference>
<comment type="subcellular location">
    <subcellularLocation>
        <location evidence="1">Cytoplasm</location>
    </subcellularLocation>
</comment>
<dbReference type="CDD" id="cd00141">
    <property type="entry name" value="NT_POLXc"/>
    <property type="match status" value="1"/>
</dbReference>
<evidence type="ECO:0000256" key="9">
    <source>
        <dbReference type="ARBA" id="ARBA00022843"/>
    </source>
</evidence>
<evidence type="ECO:0000259" key="20">
    <source>
        <dbReference type="SMART" id="SM00483"/>
    </source>
</evidence>
<dbReference type="GO" id="GO:0006303">
    <property type="term" value="P:double-strand break repair via nonhomologous end joining"/>
    <property type="evidence" value="ECO:0007669"/>
    <property type="project" value="TreeGrafter"/>
</dbReference>
<dbReference type="PANTHER" id="PTHR11276:SF28">
    <property type="entry name" value="DNA POLYMERASE LAMBDA"/>
    <property type="match status" value="1"/>
</dbReference>
<dbReference type="SUPFAM" id="SSF47802">
    <property type="entry name" value="DNA polymerase beta, N-terminal domain-like"/>
    <property type="match status" value="1"/>
</dbReference>
<dbReference type="Gene3D" id="1.10.150.20">
    <property type="entry name" value="5' to 3' exonuclease, C-terminal subdomain"/>
    <property type="match status" value="1"/>
</dbReference>
<name>X0S976_9ZZZZ</name>
<comment type="function">
    <text evidence="17">Repair polymerase that plays a key role in base-excision repair. During this process, the damaged base is excised by specific DNA glycosylases, the DNA backbone is nicked at the abasic site by an apurinic/apyrimidic (AP) endonuclease, and POLB removes 5'-deoxyribose-phosphate from the preincised AP site acting as a 5'-deoxyribose-phosphate lyase (5'-dRP lyase); through its DNA polymerase activity, it adds one nucleotide to the 3' end of the arising single-nucleotide gap. Conducts 'gap-filling' DNA synthesis in a stepwise distributive fashion rather than in a processive fashion as for other DNA polymerases. It is also able to cleave sugar-phosphate bonds 3' to an intact AP site, acting as an AP lyase.</text>
</comment>
<gene>
    <name evidence="21" type="ORF">S01H1_01108</name>
</gene>
<comment type="catalytic activity">
    <reaction evidence="18">
        <text>DNA(n) + a 2'-deoxyribonucleoside 5'-triphosphate = DNA(n+1) + diphosphate</text>
        <dbReference type="Rhea" id="RHEA:22508"/>
        <dbReference type="Rhea" id="RHEA-COMP:17339"/>
        <dbReference type="Rhea" id="RHEA-COMP:17340"/>
        <dbReference type="ChEBI" id="CHEBI:33019"/>
        <dbReference type="ChEBI" id="CHEBI:61560"/>
        <dbReference type="ChEBI" id="CHEBI:173112"/>
        <dbReference type="EC" id="2.7.7.7"/>
    </reaction>
</comment>
<evidence type="ECO:0000256" key="8">
    <source>
        <dbReference type="ARBA" id="ARBA00022763"/>
    </source>
</evidence>
<evidence type="ECO:0000256" key="2">
    <source>
        <dbReference type="ARBA" id="ARBA00012417"/>
    </source>
</evidence>
<evidence type="ECO:0000256" key="12">
    <source>
        <dbReference type="ARBA" id="ARBA00023204"/>
    </source>
</evidence>
<keyword evidence="5" id="KW-0488">Methylation</keyword>
<keyword evidence="10" id="KW-0239">DNA-directed DNA polymerase</keyword>
<dbReference type="InterPro" id="IPR003583">
    <property type="entry name" value="Hlx-hairpin-Hlx_DNA-bd_motif"/>
</dbReference>
<dbReference type="InterPro" id="IPR010996">
    <property type="entry name" value="HHH_MUS81"/>
</dbReference>
<evidence type="ECO:0000256" key="17">
    <source>
        <dbReference type="ARBA" id="ARBA00045548"/>
    </source>
</evidence>
<organism evidence="21">
    <name type="scientific">marine sediment metagenome</name>
    <dbReference type="NCBI Taxonomy" id="412755"/>
    <lineage>
        <taxon>unclassified sequences</taxon>
        <taxon>metagenomes</taxon>
        <taxon>ecological metagenomes</taxon>
    </lineage>
</organism>
<sequence>MSVNARVAEVLYEIGEILTIKGDRFRSRAFNVAAQRVTALTENTDEIRARGKLQEIPGVGKSIAGIIEEVLDTGGSRQLEELRESLPRGVRELMELEGVGPKTAMRLQRELGIVSIDDLEAAAKAQRLRGLKGLGEKSEENLLRAIEEHRMMQGRFLLGAVLPVIDDLVSYMSESEASLEVEVAGSARRRRDTVGDIDLLVASNEAEDVVKRFVSMPPVIRVLSEGVTKSTVVLEKNLQVDLRVIPPEGYGAALQYFTGSKEHNVK</sequence>
<dbReference type="SUPFAM" id="SSF47781">
    <property type="entry name" value="RuvA domain 2-like"/>
    <property type="match status" value="1"/>
</dbReference>
<dbReference type="EC" id="2.7.7.7" evidence="2"/>
<dbReference type="InterPro" id="IPR022312">
    <property type="entry name" value="DNA_pol_X"/>
</dbReference>
<proteinExistence type="predicted"/>
<dbReference type="GO" id="GO:0003677">
    <property type="term" value="F:DNA binding"/>
    <property type="evidence" value="ECO:0007669"/>
    <property type="project" value="InterPro"/>
</dbReference>
<dbReference type="AlphaFoldDB" id="X0S976"/>
<keyword evidence="6" id="KW-0237">DNA synthesis</keyword>
<evidence type="ECO:0000256" key="3">
    <source>
        <dbReference type="ARBA" id="ARBA00012720"/>
    </source>
</evidence>
<evidence type="ECO:0000256" key="10">
    <source>
        <dbReference type="ARBA" id="ARBA00022932"/>
    </source>
</evidence>
<dbReference type="SUPFAM" id="SSF81301">
    <property type="entry name" value="Nucleotidyltransferase"/>
    <property type="match status" value="1"/>
</dbReference>
<keyword evidence="12" id="KW-0234">DNA repair</keyword>
<feature type="domain" description="Helix-hairpin-helix DNA-binding motif class 1" evidence="19">
    <location>
        <begin position="51"/>
        <end position="70"/>
    </location>
</feature>
<reference evidence="21" key="1">
    <citation type="journal article" date="2014" name="Front. Microbiol.">
        <title>High frequency of phylogenetically diverse reductive dehalogenase-homologous genes in deep subseafloor sedimentary metagenomes.</title>
        <authorList>
            <person name="Kawai M."/>
            <person name="Futagami T."/>
            <person name="Toyoda A."/>
            <person name="Takaki Y."/>
            <person name="Nishi S."/>
            <person name="Hori S."/>
            <person name="Arai W."/>
            <person name="Tsubouchi T."/>
            <person name="Morono Y."/>
            <person name="Uchiyama I."/>
            <person name="Ito T."/>
            <person name="Fujiyama A."/>
            <person name="Inagaki F."/>
            <person name="Takami H."/>
        </authorList>
    </citation>
    <scope>NUCLEOTIDE SEQUENCE</scope>
    <source>
        <strain evidence="21">Expedition CK06-06</strain>
    </source>
</reference>
<keyword evidence="8" id="KW-0227">DNA damage</keyword>
<keyword evidence="10" id="KW-0548">Nucleotidyltransferase</keyword>
<keyword evidence="11" id="KW-0915">Sodium</keyword>
<dbReference type="GO" id="GO:0003887">
    <property type="term" value="F:DNA-directed DNA polymerase activity"/>
    <property type="evidence" value="ECO:0007669"/>
    <property type="project" value="UniProtKB-KW"/>
</dbReference>
<evidence type="ECO:0000256" key="5">
    <source>
        <dbReference type="ARBA" id="ARBA00022481"/>
    </source>
</evidence>
<evidence type="ECO:0000256" key="6">
    <source>
        <dbReference type="ARBA" id="ARBA00022634"/>
    </source>
</evidence>
<evidence type="ECO:0000256" key="4">
    <source>
        <dbReference type="ARBA" id="ARBA00020020"/>
    </source>
</evidence>
<dbReference type="Pfam" id="PF14520">
    <property type="entry name" value="HHH_5"/>
    <property type="match status" value="1"/>
</dbReference>
<evidence type="ECO:0000256" key="15">
    <source>
        <dbReference type="ARBA" id="ARBA00044632"/>
    </source>
</evidence>